<protein>
    <submittedName>
        <fullName evidence="1">Uncharacterized protein</fullName>
    </submittedName>
</protein>
<organism evidence="1 2">
    <name type="scientific">Plasticicumulans acidivorans</name>
    <dbReference type="NCBI Taxonomy" id="886464"/>
    <lineage>
        <taxon>Bacteria</taxon>
        <taxon>Pseudomonadati</taxon>
        <taxon>Pseudomonadota</taxon>
        <taxon>Gammaproteobacteria</taxon>
        <taxon>Candidatus Competibacteraceae</taxon>
        <taxon>Plasticicumulans</taxon>
    </lineage>
</organism>
<dbReference type="Gene3D" id="1.10.287.2500">
    <property type="match status" value="1"/>
</dbReference>
<dbReference type="AlphaFoldDB" id="A0A317MTB7"/>
<gene>
    <name evidence="1" type="ORF">C7443_10847</name>
</gene>
<dbReference type="Proteomes" id="UP000246569">
    <property type="component" value="Unassembled WGS sequence"/>
</dbReference>
<evidence type="ECO:0000313" key="2">
    <source>
        <dbReference type="Proteomes" id="UP000246569"/>
    </source>
</evidence>
<evidence type="ECO:0000313" key="1">
    <source>
        <dbReference type="EMBL" id="PWV60118.1"/>
    </source>
</evidence>
<name>A0A317MTB7_9GAMM</name>
<dbReference type="RefSeq" id="WP_246004671.1">
    <property type="nucleotide sequence ID" value="NZ_QGTJ01000008.1"/>
</dbReference>
<proteinExistence type="predicted"/>
<reference evidence="1 2" key="1">
    <citation type="submission" date="2018-05" db="EMBL/GenBank/DDBJ databases">
        <title>Genomic Encyclopedia of Type Strains, Phase IV (KMG-IV): sequencing the most valuable type-strain genomes for metagenomic binning, comparative biology and taxonomic classification.</title>
        <authorList>
            <person name="Goeker M."/>
        </authorList>
    </citation>
    <scope>NUCLEOTIDE SEQUENCE [LARGE SCALE GENOMIC DNA]</scope>
    <source>
        <strain evidence="1 2">DSM 23606</strain>
    </source>
</reference>
<comment type="caution">
    <text evidence="1">The sequence shown here is derived from an EMBL/GenBank/DDBJ whole genome shotgun (WGS) entry which is preliminary data.</text>
</comment>
<dbReference type="Pfam" id="PF21643">
    <property type="entry name" value="T6SS_Tsi2-like"/>
    <property type="match status" value="1"/>
</dbReference>
<sequence length="66" mass="7286">MMAIQAVDSKTNEIVKQLETNDSPESGEMELLLLSYEKALSALRAGYAEALKTSGNLPPYEQLVRE</sequence>
<accession>A0A317MTB7</accession>
<dbReference type="InterPro" id="IPR049070">
    <property type="entry name" value="T6SS_Tsi2-like"/>
</dbReference>
<dbReference type="EMBL" id="QGTJ01000008">
    <property type="protein sequence ID" value="PWV60118.1"/>
    <property type="molecule type" value="Genomic_DNA"/>
</dbReference>
<keyword evidence="2" id="KW-1185">Reference proteome</keyword>
<dbReference type="InterPro" id="IPR053756">
    <property type="entry name" value="Toxin_immunity_effector"/>
</dbReference>